<evidence type="ECO:0000256" key="1">
    <source>
        <dbReference type="ARBA" id="ARBA00022729"/>
    </source>
</evidence>
<sequence>KINWICVWKVPKLVCGRSLLQVGLPNVYLEAAGLDPYSAHLADSSCSAHEDRNGAVWFQVERMEGRCGNTLKTNITHAVYSNSLFVYPVDGRNGSQPFGIPFSCVYPLETDSSLDVPIIPYSPADHGLLGVGAKASTAMSLYQDSEVQRFVVILEDCYTTEKPSYNDLPRTYLIQNRCPQTQVKVEESGSSLRARFSASLQGEQLYVYMHCSLSLCDKMTSTCTPVCSRRKSRSVSTSIPLKPLTIGPITWVQNLE</sequence>
<name>A0ABD0XCV3_UMBPY</name>
<evidence type="ECO:0000313" key="4">
    <source>
        <dbReference type="EMBL" id="KAL1005492.1"/>
    </source>
</evidence>
<keyword evidence="2" id="KW-1015">Disulfide bond</keyword>
<proteinExistence type="predicted"/>
<dbReference type="Gene3D" id="2.60.40.4100">
    <property type="entry name" value="Zona pellucida, ZP-C domain"/>
    <property type="match status" value="1"/>
</dbReference>
<dbReference type="InterPro" id="IPR001507">
    <property type="entry name" value="ZP_dom"/>
</dbReference>
<dbReference type="EMBL" id="JAGEUA010000002">
    <property type="protein sequence ID" value="KAL1005492.1"/>
    <property type="molecule type" value="Genomic_DNA"/>
</dbReference>
<evidence type="ECO:0000259" key="3">
    <source>
        <dbReference type="PROSITE" id="PS51034"/>
    </source>
</evidence>
<gene>
    <name evidence="4" type="ORF">UPYG_G00059820</name>
</gene>
<reference evidence="4 5" key="1">
    <citation type="submission" date="2024-06" db="EMBL/GenBank/DDBJ databases">
        <authorList>
            <person name="Pan Q."/>
            <person name="Wen M."/>
            <person name="Jouanno E."/>
            <person name="Zahm M."/>
            <person name="Klopp C."/>
            <person name="Cabau C."/>
            <person name="Louis A."/>
            <person name="Berthelot C."/>
            <person name="Parey E."/>
            <person name="Roest Crollius H."/>
            <person name="Montfort J."/>
            <person name="Robinson-Rechavi M."/>
            <person name="Bouchez O."/>
            <person name="Lampietro C."/>
            <person name="Lopez Roques C."/>
            <person name="Donnadieu C."/>
            <person name="Postlethwait J."/>
            <person name="Bobe J."/>
            <person name="Verreycken H."/>
            <person name="Guiguen Y."/>
        </authorList>
    </citation>
    <scope>NUCLEOTIDE SEQUENCE [LARGE SCALE GENOMIC DNA]</scope>
    <source>
        <strain evidence="4">Up_M1</strain>
        <tissue evidence="4">Testis</tissue>
    </source>
</reference>
<organism evidence="4 5">
    <name type="scientific">Umbra pygmaea</name>
    <name type="common">Eastern mudminnow</name>
    <dbReference type="NCBI Taxonomy" id="75934"/>
    <lineage>
        <taxon>Eukaryota</taxon>
        <taxon>Metazoa</taxon>
        <taxon>Chordata</taxon>
        <taxon>Craniata</taxon>
        <taxon>Vertebrata</taxon>
        <taxon>Euteleostomi</taxon>
        <taxon>Actinopterygii</taxon>
        <taxon>Neopterygii</taxon>
        <taxon>Teleostei</taxon>
        <taxon>Protacanthopterygii</taxon>
        <taxon>Esociformes</taxon>
        <taxon>Umbridae</taxon>
        <taxon>Umbra</taxon>
    </lineage>
</organism>
<accession>A0ABD0XCV3</accession>
<dbReference type="AlphaFoldDB" id="A0ABD0XCV3"/>
<dbReference type="PANTHER" id="PTHR14002:SF20">
    <property type="entry name" value="ZONA PELLUCIDA-LIKE DOMAIN-CONTAINING PROTEIN 1"/>
    <property type="match status" value="1"/>
</dbReference>
<dbReference type="SMART" id="SM00241">
    <property type="entry name" value="ZP"/>
    <property type="match status" value="1"/>
</dbReference>
<protein>
    <recommendedName>
        <fullName evidence="3">ZP domain-containing protein</fullName>
    </recommendedName>
</protein>
<dbReference type="PROSITE" id="PS51034">
    <property type="entry name" value="ZP_2"/>
    <property type="match status" value="1"/>
</dbReference>
<dbReference type="Gene3D" id="2.60.40.3210">
    <property type="entry name" value="Zona pellucida, ZP-N domain"/>
    <property type="match status" value="1"/>
</dbReference>
<feature type="non-terminal residue" evidence="4">
    <location>
        <position position="1"/>
    </location>
</feature>
<keyword evidence="5" id="KW-1185">Reference proteome</keyword>
<dbReference type="Pfam" id="PF23344">
    <property type="entry name" value="ZP-N"/>
    <property type="match status" value="1"/>
</dbReference>
<dbReference type="Pfam" id="PF00100">
    <property type="entry name" value="Zona_pellucida"/>
    <property type="match status" value="1"/>
</dbReference>
<keyword evidence="1" id="KW-0732">Signal</keyword>
<dbReference type="Proteomes" id="UP001557470">
    <property type="component" value="Unassembled WGS sequence"/>
</dbReference>
<feature type="domain" description="ZP" evidence="3">
    <location>
        <begin position="14"/>
        <end position="234"/>
    </location>
</feature>
<evidence type="ECO:0000313" key="5">
    <source>
        <dbReference type="Proteomes" id="UP001557470"/>
    </source>
</evidence>
<comment type="caution">
    <text evidence="4">The sequence shown here is derived from an EMBL/GenBank/DDBJ whole genome shotgun (WGS) entry which is preliminary data.</text>
</comment>
<dbReference type="InterPro" id="IPR055356">
    <property type="entry name" value="ZP-N"/>
</dbReference>
<evidence type="ECO:0000256" key="2">
    <source>
        <dbReference type="ARBA" id="ARBA00023157"/>
    </source>
</evidence>
<dbReference type="InterPro" id="IPR055355">
    <property type="entry name" value="ZP-C"/>
</dbReference>
<dbReference type="InterPro" id="IPR042235">
    <property type="entry name" value="ZP-C_dom"/>
</dbReference>
<dbReference type="PANTHER" id="PTHR14002">
    <property type="entry name" value="ENDOGLIN/TGF-BETA RECEPTOR TYPE III"/>
    <property type="match status" value="1"/>
</dbReference>